<dbReference type="InterPro" id="IPR050300">
    <property type="entry name" value="GDXG_lipolytic_enzyme"/>
</dbReference>
<dbReference type="AlphaFoldDB" id="A0A1T5NHI4"/>
<comment type="similarity">
    <text evidence="1">Belongs to the 'GDXG' lipolytic enzyme family.</text>
</comment>
<dbReference type="RefSeq" id="WP_159454233.1">
    <property type="nucleotide sequence ID" value="NZ_FUZZ01000001.1"/>
</dbReference>
<dbReference type="GO" id="GO:0004806">
    <property type="term" value="F:triacylglycerol lipase activity"/>
    <property type="evidence" value="ECO:0007669"/>
    <property type="project" value="TreeGrafter"/>
</dbReference>
<dbReference type="Proteomes" id="UP000190166">
    <property type="component" value="Unassembled WGS sequence"/>
</dbReference>
<organism evidence="4 5">
    <name type="scientific">Chitinophaga ginsengisegetis</name>
    <dbReference type="NCBI Taxonomy" id="393003"/>
    <lineage>
        <taxon>Bacteria</taxon>
        <taxon>Pseudomonadati</taxon>
        <taxon>Bacteroidota</taxon>
        <taxon>Chitinophagia</taxon>
        <taxon>Chitinophagales</taxon>
        <taxon>Chitinophagaceae</taxon>
        <taxon>Chitinophaga</taxon>
    </lineage>
</organism>
<dbReference type="Pfam" id="PF20434">
    <property type="entry name" value="BD-FAE"/>
    <property type="match status" value="1"/>
</dbReference>
<dbReference type="InterPro" id="IPR029058">
    <property type="entry name" value="AB_hydrolase_fold"/>
</dbReference>
<dbReference type="PANTHER" id="PTHR48081">
    <property type="entry name" value="AB HYDROLASE SUPERFAMILY PROTEIN C4A8.06C"/>
    <property type="match status" value="1"/>
</dbReference>
<dbReference type="SUPFAM" id="SSF53474">
    <property type="entry name" value="alpha/beta-Hydrolases"/>
    <property type="match status" value="1"/>
</dbReference>
<evidence type="ECO:0000313" key="5">
    <source>
        <dbReference type="Proteomes" id="UP000190166"/>
    </source>
</evidence>
<evidence type="ECO:0000256" key="1">
    <source>
        <dbReference type="ARBA" id="ARBA00010515"/>
    </source>
</evidence>
<sequence>MNNKKLYVPALWLLLCIPAFLYGSAPSREIYAVKGADTLWFDHYRPQTAANGISVLFVHGGGFTGGDPVNQAPFAEGLARMGYNVFVIKYRLYLKGKSFGCETVVPEKLKAIRLAVEDTRDATNYLRGHAAALNVDTLKLFLAGSSAGAEAVLNLVFNPFVSRKDSSHKPFRYAGLMAFSGAVLDMNPVYVQRPFPVLLMHGTNDQLVPYATAAHHFCNATDAGWIMMSGGYTLFTEMQKKRWPVTLYTYEGKGHEVASFMFRKFKEMDNFMQNAVQGKKQAPVHFVEK</sequence>
<dbReference type="Gene3D" id="3.40.50.1820">
    <property type="entry name" value="alpha/beta hydrolase"/>
    <property type="match status" value="1"/>
</dbReference>
<feature type="domain" description="BD-FAE-like" evidence="3">
    <location>
        <begin position="42"/>
        <end position="150"/>
    </location>
</feature>
<evidence type="ECO:0000313" key="4">
    <source>
        <dbReference type="EMBL" id="SKC99862.1"/>
    </source>
</evidence>
<dbReference type="InterPro" id="IPR049492">
    <property type="entry name" value="BD-FAE-like_dom"/>
</dbReference>
<protein>
    <submittedName>
        <fullName evidence="4">Alpha/beta hydrolase family protein</fullName>
    </submittedName>
</protein>
<accession>A0A1T5NHI4</accession>
<dbReference type="PANTHER" id="PTHR48081:SF30">
    <property type="entry name" value="ACETYL-HYDROLASE LIPR-RELATED"/>
    <property type="match status" value="1"/>
</dbReference>
<proteinExistence type="inferred from homology"/>
<keyword evidence="2 4" id="KW-0378">Hydrolase</keyword>
<gene>
    <name evidence="4" type="ORF">SAMN05660461_1626</name>
</gene>
<dbReference type="STRING" id="393003.SAMN05660461_1626"/>
<evidence type="ECO:0000256" key="2">
    <source>
        <dbReference type="ARBA" id="ARBA00022801"/>
    </source>
</evidence>
<dbReference type="EMBL" id="FUZZ01000001">
    <property type="protein sequence ID" value="SKC99862.1"/>
    <property type="molecule type" value="Genomic_DNA"/>
</dbReference>
<evidence type="ECO:0000259" key="3">
    <source>
        <dbReference type="Pfam" id="PF20434"/>
    </source>
</evidence>
<keyword evidence="5" id="KW-1185">Reference proteome</keyword>
<name>A0A1T5NHI4_9BACT</name>
<reference evidence="4 5" key="1">
    <citation type="submission" date="2017-02" db="EMBL/GenBank/DDBJ databases">
        <authorList>
            <person name="Peterson S.W."/>
        </authorList>
    </citation>
    <scope>NUCLEOTIDE SEQUENCE [LARGE SCALE GENOMIC DNA]</scope>
    <source>
        <strain evidence="4 5">DSM 18108</strain>
    </source>
</reference>